<evidence type="ECO:0000313" key="3">
    <source>
        <dbReference type="Proteomes" id="UP001595793"/>
    </source>
</evidence>
<name>A0ABV8HBQ1_9FLAO</name>
<reference evidence="3" key="1">
    <citation type="journal article" date="2019" name="Int. J. Syst. Evol. Microbiol.">
        <title>The Global Catalogue of Microorganisms (GCM) 10K type strain sequencing project: providing services to taxonomists for standard genome sequencing and annotation.</title>
        <authorList>
            <consortium name="The Broad Institute Genomics Platform"/>
            <consortium name="The Broad Institute Genome Sequencing Center for Infectious Disease"/>
            <person name="Wu L."/>
            <person name="Ma J."/>
        </authorList>
    </citation>
    <scope>NUCLEOTIDE SEQUENCE [LARGE SCALE GENOMIC DNA]</scope>
    <source>
        <strain evidence="3">CECT 9128</strain>
    </source>
</reference>
<accession>A0ABV8HBQ1</accession>
<feature type="chain" id="PRO_5046595289" evidence="1">
    <location>
        <begin position="21"/>
        <end position="393"/>
    </location>
</feature>
<comment type="caution">
    <text evidence="2">The sequence shown here is derived from an EMBL/GenBank/DDBJ whole genome shotgun (WGS) entry which is preliminary data.</text>
</comment>
<evidence type="ECO:0000313" key="2">
    <source>
        <dbReference type="EMBL" id="MFC4029370.1"/>
    </source>
</evidence>
<proteinExistence type="predicted"/>
<feature type="signal peptide" evidence="1">
    <location>
        <begin position="1"/>
        <end position="20"/>
    </location>
</feature>
<keyword evidence="3" id="KW-1185">Reference proteome</keyword>
<dbReference type="Proteomes" id="UP001595793">
    <property type="component" value="Unassembled WGS sequence"/>
</dbReference>
<dbReference type="EMBL" id="JBHSAS010000032">
    <property type="protein sequence ID" value="MFC4029370.1"/>
    <property type="molecule type" value="Genomic_DNA"/>
</dbReference>
<keyword evidence="1" id="KW-0732">Signal</keyword>
<sequence>MNINKVIVFFMFFCSTIVVAQHKDFVGTYFYTEMEYAEQLHILESNRFSWQQVYGAVNKDLRGKWNRKGDTLHLVLDAVPGNERSAEFEAIFTSSGNLNFTKFNGKIIEQQKNLKPYNKDLSEEMAKKLAQPIDYSKVIASRKSQLERQKEKEQKRFEKFNKERKDLGKYHGFFKSDDLDAPIVLGMNAKRKQFVFEKPAAEKGKVDHLQGTFTVKNDTAYATTAADQDKIKLYGSQSDNLAEDELVIYFRKLNFKIIQVKTGKNFDESTFNSSEKFETENDSVRSLQLEKGDSLWIALGKKEKHIYSFSLQDVNYNQLLVQPNYGHIETWVEKPIYITDEDEIHSLYDGKFILKLTAPERMYPSLPMMPSNPRFKEDRYFSIDRESLFKLKK</sequence>
<evidence type="ECO:0000256" key="1">
    <source>
        <dbReference type="SAM" id="SignalP"/>
    </source>
</evidence>
<dbReference type="RefSeq" id="WP_290233128.1">
    <property type="nucleotide sequence ID" value="NZ_JAUFPZ010000002.1"/>
</dbReference>
<protein>
    <submittedName>
        <fullName evidence="2">Uncharacterized protein</fullName>
    </submittedName>
</protein>
<gene>
    <name evidence="2" type="ORF">ACFOS1_18265</name>
</gene>
<organism evidence="2 3">
    <name type="scientific">Zunongwangia endophytica</name>
    <dbReference type="NCBI Taxonomy" id="1808945"/>
    <lineage>
        <taxon>Bacteria</taxon>
        <taxon>Pseudomonadati</taxon>
        <taxon>Bacteroidota</taxon>
        <taxon>Flavobacteriia</taxon>
        <taxon>Flavobacteriales</taxon>
        <taxon>Flavobacteriaceae</taxon>
        <taxon>Zunongwangia</taxon>
    </lineage>
</organism>